<evidence type="ECO:0000256" key="3">
    <source>
        <dbReference type="ARBA" id="ARBA00022824"/>
    </source>
</evidence>
<feature type="compositionally biased region" description="Polar residues" evidence="8">
    <location>
        <begin position="75"/>
        <end position="85"/>
    </location>
</feature>
<reference evidence="9" key="1">
    <citation type="submission" date="2023-06" db="EMBL/GenBank/DDBJ databases">
        <title>Survivors Of The Sea: Transcriptome response of Skeletonema marinoi to long-term dormancy.</title>
        <authorList>
            <person name="Pinder M.I.M."/>
            <person name="Kourtchenko O."/>
            <person name="Robertson E.K."/>
            <person name="Larsson T."/>
            <person name="Maumus F."/>
            <person name="Osuna-Cruz C.M."/>
            <person name="Vancaester E."/>
            <person name="Stenow R."/>
            <person name="Vandepoele K."/>
            <person name="Ploug H."/>
            <person name="Bruchert V."/>
            <person name="Godhe A."/>
            <person name="Topel M."/>
        </authorList>
    </citation>
    <scope>NUCLEOTIDE SEQUENCE</scope>
    <source>
        <strain evidence="9">R05AC</strain>
    </source>
</reference>
<gene>
    <name evidence="9" type="ORF">QTG54_004937</name>
</gene>
<dbReference type="InterPro" id="IPR012341">
    <property type="entry name" value="6hp_glycosidase-like_sf"/>
</dbReference>
<dbReference type="EC" id="3.2.1.-" evidence="7"/>
<comment type="cofactor">
    <cofactor evidence="6">
        <name>Ca(2+)</name>
        <dbReference type="ChEBI" id="CHEBI:29108"/>
    </cofactor>
</comment>
<keyword evidence="10" id="KW-1185">Reference proteome</keyword>
<keyword evidence="3" id="KW-0256">Endoplasmic reticulum</keyword>
<dbReference type="PRINTS" id="PR00747">
    <property type="entry name" value="GLYHDRLASE47"/>
</dbReference>
<dbReference type="GO" id="GO:0005975">
    <property type="term" value="P:carbohydrate metabolic process"/>
    <property type="evidence" value="ECO:0007669"/>
    <property type="project" value="InterPro"/>
</dbReference>
<evidence type="ECO:0000256" key="4">
    <source>
        <dbReference type="ARBA" id="ARBA00023180"/>
    </source>
</evidence>
<evidence type="ECO:0000256" key="8">
    <source>
        <dbReference type="SAM" id="MobiDB-lite"/>
    </source>
</evidence>
<comment type="similarity">
    <text evidence="2 7">Belongs to the glycosyl hydrolase 47 family.</text>
</comment>
<protein>
    <recommendedName>
        <fullName evidence="7">alpha-1,2-Mannosidase</fullName>
        <ecNumber evidence="7">3.2.1.-</ecNumber>
    </recommendedName>
</protein>
<feature type="region of interest" description="Disordered" evidence="8">
    <location>
        <begin position="72"/>
        <end position="105"/>
    </location>
</feature>
<dbReference type="Pfam" id="PF01532">
    <property type="entry name" value="Glyco_hydro_47"/>
    <property type="match status" value="2"/>
</dbReference>
<dbReference type="SUPFAM" id="SSF48225">
    <property type="entry name" value="Seven-hairpin glycosidases"/>
    <property type="match status" value="1"/>
</dbReference>
<feature type="active site" evidence="5">
    <location>
        <position position="646"/>
    </location>
</feature>
<feature type="region of interest" description="Disordered" evidence="8">
    <location>
        <begin position="19"/>
        <end position="56"/>
    </location>
</feature>
<feature type="binding site" evidence="6">
    <location>
        <position position="775"/>
    </location>
    <ligand>
        <name>Ca(2+)</name>
        <dbReference type="ChEBI" id="CHEBI:29108"/>
    </ligand>
</feature>
<keyword evidence="7 9" id="KW-0326">Glycosidase</keyword>
<evidence type="ECO:0000256" key="1">
    <source>
        <dbReference type="ARBA" id="ARBA00004240"/>
    </source>
</evidence>
<dbReference type="EMBL" id="JATAAI010000007">
    <property type="protein sequence ID" value="KAK1744404.1"/>
    <property type="molecule type" value="Genomic_DNA"/>
</dbReference>
<evidence type="ECO:0000256" key="7">
    <source>
        <dbReference type="RuleBase" id="RU361193"/>
    </source>
</evidence>
<dbReference type="GO" id="GO:0016020">
    <property type="term" value="C:membrane"/>
    <property type="evidence" value="ECO:0007669"/>
    <property type="project" value="InterPro"/>
</dbReference>
<keyword evidence="4" id="KW-0325">Glycoprotein</keyword>
<evidence type="ECO:0000313" key="10">
    <source>
        <dbReference type="Proteomes" id="UP001224775"/>
    </source>
</evidence>
<sequence length="1330" mass="148051">MKFSDLFKSDQLSAFLSQFQQQVDSSNEGPPAQNVQNQHQQQQSKHHERHRHPNRRMMLYDLSVRSHYERMIEQRGNNKTSADTTTNKDKDAAEESNNSLSKSSSYYNEGLDTSFDVREMIRKDENLFSQFSHWTLKLSRGESLSQIHLEPVPLGDDEKVIVAWKKMVLWGFHLLKLAFDGGDEMTNEIEYYMGGDLCTSELDGQQITTKRQSAVIYDESCCKRQRRTMDEFFPQGDEIMILGSVEPSPCQYVLRACHICPSEEAEKATETTKDDIHSFEEPPGFRHLLQSYMNLSSQKHGRQDSAVCGTIAIFGSNMQREFSESGMNKENLRKGEQGGIFSVNQNVSVFETTIRVLGGLLSAHQLAEAFMKKKVPVSDVWDSSGEIRWGAVESNSQASNLPADAKVDEQLCSWESSSSPETLATDVGNRLVYAFNTASGIPYGTVNLLHGIPPQETTVASLAGAGTLTLEFELLSRLTGNLKFGKAAKLATRALWVRRSQELNLFGKHIDVKSGKWVEYLSGIGSNSDSFYEYLVKHHILFPDDADFWTMFVNVYSGIHDNSRLGEWYVDVDMGSGLRGNVRQIFESLMAFYPGMQILLGEVAPSAKTLNSFFLVREFLGLLPERFDFVHWRVDGHGDLHPLRPELLESNYFLHLASIGLRGAKNGPCSKNSPSPHTSSWLWAADFALHTVNKLSWRPCGFATVKNVSPATTGGLDLVQVNRDPEAEQKRRHISHHNEMPSFFLSETIKYLYLTFDAENNILHQDSEREWVFTTEAHPIHHEPVSSTPILSTEDKSIDAQISKVRSLMREMMLNASSEESETAEIVEVKNNTKHLTFETWSRSTRKTSHKNSMAVVKDDVMSRKREVMKMHGLILGPRFQSSKLNANNSSIFSEGLNLAHHQFDSHGRGRGLGKSCPNFHHPDLIWSHALNGNTLDYNTQHHSLFSNEVIEAKVGGDQRMLSALASACFHGTDFYADGCPAEEDPLFQSKVKAQQDDLERMIGAPIPGSKRYDMGGDMGLFDVSAFENGDGFVVRQVNSGELLEVSIFYDDFDFLGSDGVNGDANDNDDDAASLSGATILTLELSPKVGQNSYFSSSWALSGWRQQLTTGENVGNVTFARSLNNGPSHVGYQRQVVIADLEGNQFSCEVILTDDLNQNYTFPCAPSFFGKADIAELKKTRGASFNGQLLPPPVGDEMGCNPSNQAARRNAAAMIVVNSSPNELFAMAGAEAGATLVNDCSGEDLPLSVMVNGIDGEAIMIILESGKIKESRVELNQILEDDEYFPHVTGSEKTLQISAQSGWSTHAVRQTDGKARGWQLFILRDADSGI</sequence>
<keyword evidence="6" id="KW-0479">Metal-binding</keyword>
<comment type="subcellular location">
    <subcellularLocation>
        <location evidence="1">Endoplasmic reticulum</location>
    </subcellularLocation>
</comment>
<comment type="caution">
    <text evidence="9">The sequence shown here is derived from an EMBL/GenBank/DDBJ whole genome shotgun (WGS) entry which is preliminary data.</text>
</comment>
<proteinExistence type="inferred from homology"/>
<feature type="active site" description="Proton donor" evidence="5">
    <location>
        <position position="351"/>
    </location>
</feature>
<dbReference type="Proteomes" id="UP001224775">
    <property type="component" value="Unassembled WGS sequence"/>
</dbReference>
<feature type="compositionally biased region" description="Low complexity" evidence="8">
    <location>
        <begin position="95"/>
        <end position="105"/>
    </location>
</feature>
<keyword evidence="6" id="KW-0106">Calcium</keyword>
<organism evidence="9 10">
    <name type="scientific">Skeletonema marinoi</name>
    <dbReference type="NCBI Taxonomy" id="267567"/>
    <lineage>
        <taxon>Eukaryota</taxon>
        <taxon>Sar</taxon>
        <taxon>Stramenopiles</taxon>
        <taxon>Ochrophyta</taxon>
        <taxon>Bacillariophyta</taxon>
        <taxon>Coscinodiscophyceae</taxon>
        <taxon>Thalassiosirophycidae</taxon>
        <taxon>Thalassiosirales</taxon>
        <taxon>Skeletonemataceae</taxon>
        <taxon>Skeletonema</taxon>
        <taxon>Skeletonema marinoi-dohrnii complex</taxon>
    </lineage>
</organism>
<evidence type="ECO:0000256" key="6">
    <source>
        <dbReference type="PIRSR" id="PIRSR601382-2"/>
    </source>
</evidence>
<feature type="compositionally biased region" description="Basic residues" evidence="8">
    <location>
        <begin position="44"/>
        <end position="55"/>
    </location>
</feature>
<dbReference type="PANTHER" id="PTHR45679:SF6">
    <property type="entry name" value="ER DEGRADATION-ENHANCING ALPHA-MANNOSIDASE-LIKE PROTEIN 2"/>
    <property type="match status" value="1"/>
</dbReference>
<dbReference type="GO" id="GO:1904380">
    <property type="term" value="P:endoplasmic reticulum mannose trimming"/>
    <property type="evidence" value="ECO:0007669"/>
    <property type="project" value="InterPro"/>
</dbReference>
<evidence type="ECO:0000256" key="5">
    <source>
        <dbReference type="PIRSR" id="PIRSR601382-1"/>
    </source>
</evidence>
<dbReference type="Gene3D" id="1.50.10.10">
    <property type="match status" value="1"/>
</dbReference>
<dbReference type="InterPro" id="IPR001382">
    <property type="entry name" value="Glyco_hydro_47"/>
</dbReference>
<accession>A0AAD9DFL8</accession>
<feature type="compositionally biased region" description="Low complexity" evidence="8">
    <location>
        <begin position="33"/>
        <end position="43"/>
    </location>
</feature>
<dbReference type="GO" id="GO:0044322">
    <property type="term" value="C:endoplasmic reticulum quality control compartment"/>
    <property type="evidence" value="ECO:0007669"/>
    <property type="project" value="GOC"/>
</dbReference>
<dbReference type="InterPro" id="IPR044674">
    <property type="entry name" value="EDEM1/2/3"/>
</dbReference>
<evidence type="ECO:0000256" key="2">
    <source>
        <dbReference type="ARBA" id="ARBA00007658"/>
    </source>
</evidence>
<feature type="active site" description="Proton donor" evidence="5">
    <location>
        <position position="625"/>
    </location>
</feature>
<dbReference type="PANTHER" id="PTHR45679">
    <property type="entry name" value="ER DEGRADATION-ENHANCING ALPHA-MANNOSIDASE-LIKE PROTEIN 2"/>
    <property type="match status" value="1"/>
</dbReference>
<dbReference type="GO" id="GO:0004571">
    <property type="term" value="F:mannosyl-oligosaccharide 1,2-alpha-mannosidase activity"/>
    <property type="evidence" value="ECO:0007669"/>
    <property type="project" value="InterPro"/>
</dbReference>
<evidence type="ECO:0000313" key="9">
    <source>
        <dbReference type="EMBL" id="KAK1744404.1"/>
    </source>
</evidence>
<dbReference type="InterPro" id="IPR036026">
    <property type="entry name" value="Seven-hairpin_glycosidases"/>
</dbReference>
<dbReference type="GO" id="GO:0005509">
    <property type="term" value="F:calcium ion binding"/>
    <property type="evidence" value="ECO:0007669"/>
    <property type="project" value="InterPro"/>
</dbReference>
<name>A0AAD9DFL8_9STRA</name>
<keyword evidence="7 9" id="KW-0378">Hydrolase</keyword>
<feature type="active site" evidence="5">
    <location>
        <position position="529"/>
    </location>
</feature>